<evidence type="ECO:0000313" key="2">
    <source>
        <dbReference type="EMBL" id="EHK98649.1"/>
    </source>
</evidence>
<dbReference type="Proteomes" id="UP000005446">
    <property type="component" value="Unassembled WGS sequence"/>
</dbReference>
<dbReference type="HOGENOM" id="CLU_3260649_0_0_1"/>
<dbReference type="AlphaFoldDB" id="H0ES57"/>
<gene>
    <name evidence="2" type="ORF">M7I_5534</name>
</gene>
<sequence length="42" mass="4806">MAINPPPSMTCNESTISPGQRYKQHLSGKNRRPSRWDSKIVH</sequence>
<feature type="region of interest" description="Disordered" evidence="1">
    <location>
        <begin position="1"/>
        <end position="42"/>
    </location>
</feature>
<name>H0ES57_GLAL7</name>
<comment type="caution">
    <text evidence="2">The sequence shown here is derived from an EMBL/GenBank/DDBJ whole genome shotgun (WGS) entry which is preliminary data.</text>
</comment>
<proteinExistence type="predicted"/>
<keyword evidence="3" id="KW-1185">Reference proteome</keyword>
<dbReference type="InParanoid" id="H0ES57"/>
<evidence type="ECO:0000313" key="3">
    <source>
        <dbReference type="Proteomes" id="UP000005446"/>
    </source>
</evidence>
<accession>H0ES57</accession>
<feature type="compositionally biased region" description="Basic residues" evidence="1">
    <location>
        <begin position="22"/>
        <end position="33"/>
    </location>
</feature>
<protein>
    <submittedName>
        <fullName evidence="2">Uncharacterized protein</fullName>
    </submittedName>
</protein>
<feature type="compositionally biased region" description="Polar residues" evidence="1">
    <location>
        <begin position="9"/>
        <end position="18"/>
    </location>
</feature>
<organism evidence="2 3">
    <name type="scientific">Glarea lozoyensis (strain ATCC 74030 / MF5533)</name>
    <dbReference type="NCBI Taxonomy" id="1104152"/>
    <lineage>
        <taxon>Eukaryota</taxon>
        <taxon>Fungi</taxon>
        <taxon>Dikarya</taxon>
        <taxon>Ascomycota</taxon>
        <taxon>Pezizomycotina</taxon>
        <taxon>Leotiomycetes</taxon>
        <taxon>Helotiales</taxon>
        <taxon>Helotiaceae</taxon>
        <taxon>Glarea</taxon>
    </lineage>
</organism>
<reference evidence="2 3" key="1">
    <citation type="journal article" date="2012" name="Eukaryot. Cell">
        <title>Genome sequence of the fungus Glarea lozoyensis: the first genome sequence of a species from the Helotiaceae family.</title>
        <authorList>
            <person name="Youssar L."/>
            <person name="Gruening B.A."/>
            <person name="Erxleben A."/>
            <person name="Guenther S."/>
            <person name="Huettel W."/>
        </authorList>
    </citation>
    <scope>NUCLEOTIDE SEQUENCE [LARGE SCALE GENOMIC DNA]</scope>
    <source>
        <strain evidence="3">ATCC 74030 / MF5533</strain>
    </source>
</reference>
<dbReference type="EMBL" id="AGUE01000140">
    <property type="protein sequence ID" value="EHK98649.1"/>
    <property type="molecule type" value="Genomic_DNA"/>
</dbReference>
<evidence type="ECO:0000256" key="1">
    <source>
        <dbReference type="SAM" id="MobiDB-lite"/>
    </source>
</evidence>